<evidence type="ECO:0000313" key="12">
    <source>
        <dbReference type="Proteomes" id="UP000008544"/>
    </source>
</evidence>
<sequence>MPGRGSAISRRWYERIVEKCLLGSAAAAVLIVFLIGAFVLLEGLPILSGHGLDFMFGRDWSPLQGVFGVFPMIVGTFYVTIGALILGVPVGLACAVYLAEYAPRWFARLIRPAVQLLAGIPSVVYGFFGVVVLVPFIMDNLGGWGFSVLAGALVLALMILPTIIGISEDAIRAVPVSYKEGSLSLGATHWQTIKKVLLPTARPGIVASVVLGMGRAIGETMAVIMVVGNVVALPHSILDPVRTLTANIALEMGYAFGDHTRALFATGVVLFMVIILLNMFLLLLPKRMGT</sequence>
<reference evidence="12" key="1">
    <citation type="submission" date="2007-10" db="EMBL/GenBank/DDBJ databases">
        <title>Complete sequence of chromosome of Desulforudis audaxviator MP104C.</title>
        <authorList>
            <person name="Copeland A."/>
            <person name="Lucas S."/>
            <person name="Lapidus A."/>
            <person name="Barry K."/>
            <person name="Glavina del Rio T."/>
            <person name="Dalin E."/>
            <person name="Tice H."/>
            <person name="Bruce D."/>
            <person name="Pitluck S."/>
            <person name="Lowry S.R."/>
            <person name="Larimer F."/>
            <person name="Land M.L."/>
            <person name="Hauser L."/>
            <person name="Kyrpides N."/>
            <person name="Ivanova N.N."/>
            <person name="Richardson P."/>
        </authorList>
    </citation>
    <scope>NUCLEOTIDE SEQUENCE [LARGE SCALE GENOMIC DNA]</scope>
    <source>
        <strain evidence="12">MP104C</strain>
    </source>
</reference>
<evidence type="ECO:0000256" key="4">
    <source>
        <dbReference type="ARBA" id="ARBA00022475"/>
    </source>
</evidence>
<dbReference type="RefSeq" id="WP_012303025.1">
    <property type="nucleotide sequence ID" value="NC_010424.1"/>
</dbReference>
<dbReference type="PANTHER" id="PTHR30425">
    <property type="entry name" value="PHOSPHATE TRANSPORT SYSTEM PERMEASE PROTEIN PST"/>
    <property type="match status" value="1"/>
</dbReference>
<evidence type="ECO:0000256" key="2">
    <source>
        <dbReference type="ARBA" id="ARBA00007069"/>
    </source>
</evidence>
<dbReference type="CDD" id="cd06261">
    <property type="entry name" value="TM_PBP2"/>
    <property type="match status" value="1"/>
</dbReference>
<proteinExistence type="inferred from homology"/>
<dbReference type="KEGG" id="dau:Daud_1959"/>
<feature type="transmembrane region" description="Helical" evidence="9">
    <location>
        <begin position="67"/>
        <end position="95"/>
    </location>
</feature>
<dbReference type="HOGENOM" id="CLU_033621_1_0_9"/>
<keyword evidence="3" id="KW-0813">Transport</keyword>
<dbReference type="NCBIfam" id="TIGR02138">
    <property type="entry name" value="phosphate_pstC"/>
    <property type="match status" value="1"/>
</dbReference>
<dbReference type="Proteomes" id="UP000008544">
    <property type="component" value="Chromosome"/>
</dbReference>
<keyword evidence="7 9" id="KW-1133">Transmembrane helix</keyword>
<keyword evidence="12" id="KW-1185">Reference proteome</keyword>
<dbReference type="InterPro" id="IPR000515">
    <property type="entry name" value="MetI-like"/>
</dbReference>
<evidence type="ECO:0000256" key="7">
    <source>
        <dbReference type="ARBA" id="ARBA00022989"/>
    </source>
</evidence>
<dbReference type="Gene3D" id="1.10.3720.10">
    <property type="entry name" value="MetI-like"/>
    <property type="match status" value="1"/>
</dbReference>
<dbReference type="PROSITE" id="PS50928">
    <property type="entry name" value="ABC_TM1"/>
    <property type="match status" value="1"/>
</dbReference>
<dbReference type="SUPFAM" id="SSF161098">
    <property type="entry name" value="MetI-like"/>
    <property type="match status" value="1"/>
</dbReference>
<dbReference type="InterPro" id="IPR051124">
    <property type="entry name" value="Phosphate_Transport_Permease"/>
</dbReference>
<feature type="transmembrane region" description="Helical" evidence="9">
    <location>
        <begin position="262"/>
        <end position="284"/>
    </location>
</feature>
<keyword evidence="8 9" id="KW-0472">Membrane</keyword>
<dbReference type="NCBIfam" id="TIGR00974">
    <property type="entry name" value="3a0107s02c"/>
    <property type="match status" value="1"/>
</dbReference>
<evidence type="ECO:0000256" key="9">
    <source>
        <dbReference type="SAM" id="Phobius"/>
    </source>
</evidence>
<feature type="transmembrane region" description="Helical" evidence="9">
    <location>
        <begin position="21"/>
        <end position="47"/>
    </location>
</feature>
<dbReference type="Pfam" id="PF00528">
    <property type="entry name" value="BPD_transp_1"/>
    <property type="match status" value="1"/>
</dbReference>
<dbReference type="AlphaFoldDB" id="B1I5X0"/>
<organism evidence="11 12">
    <name type="scientific">Desulforudis audaxviator (strain MP104C)</name>
    <dbReference type="NCBI Taxonomy" id="477974"/>
    <lineage>
        <taxon>Bacteria</taxon>
        <taxon>Bacillati</taxon>
        <taxon>Bacillota</taxon>
        <taxon>Clostridia</taxon>
        <taxon>Thermoanaerobacterales</taxon>
        <taxon>Candidatus Desulforudaceae</taxon>
        <taxon>Candidatus Desulforudis</taxon>
    </lineage>
</organism>
<dbReference type="PANTHER" id="PTHR30425:SF1">
    <property type="entry name" value="PHOSPHATE TRANSPORT SYSTEM PERMEASE PROTEIN PSTC"/>
    <property type="match status" value="1"/>
</dbReference>
<evidence type="ECO:0000256" key="3">
    <source>
        <dbReference type="ARBA" id="ARBA00022448"/>
    </source>
</evidence>
<dbReference type="InterPro" id="IPR005672">
    <property type="entry name" value="Phosphate_PstA"/>
</dbReference>
<dbReference type="eggNOG" id="COG0573">
    <property type="taxonomic scope" value="Bacteria"/>
</dbReference>
<name>B1I5X0_DESAP</name>
<dbReference type="InterPro" id="IPR011864">
    <property type="entry name" value="Phosphate_PstC"/>
</dbReference>
<dbReference type="GO" id="GO:0035435">
    <property type="term" value="P:phosphate ion transmembrane transport"/>
    <property type="evidence" value="ECO:0007669"/>
    <property type="project" value="InterPro"/>
</dbReference>
<comment type="similarity">
    <text evidence="2">Belongs to the binding-protein-dependent transport system permease family. CysTW subfamily.</text>
</comment>
<feature type="transmembrane region" description="Helical" evidence="9">
    <location>
        <begin position="144"/>
        <end position="166"/>
    </location>
</feature>
<dbReference type="GO" id="GO:0005315">
    <property type="term" value="F:phosphate transmembrane transporter activity"/>
    <property type="evidence" value="ECO:0007669"/>
    <property type="project" value="InterPro"/>
</dbReference>
<dbReference type="InterPro" id="IPR035906">
    <property type="entry name" value="MetI-like_sf"/>
</dbReference>
<evidence type="ECO:0000256" key="1">
    <source>
        <dbReference type="ARBA" id="ARBA00004651"/>
    </source>
</evidence>
<dbReference type="GO" id="GO:0005886">
    <property type="term" value="C:plasma membrane"/>
    <property type="evidence" value="ECO:0007669"/>
    <property type="project" value="UniProtKB-SubCell"/>
</dbReference>
<dbReference type="STRING" id="477974.Daud_1959"/>
<protein>
    <submittedName>
        <fullName evidence="11">Phosphate ABC transporter, inner membrane subunit PstC</fullName>
    </submittedName>
</protein>
<evidence type="ECO:0000256" key="6">
    <source>
        <dbReference type="ARBA" id="ARBA00022692"/>
    </source>
</evidence>
<gene>
    <name evidence="11" type="ordered locus">Daud_1959</name>
</gene>
<accession>B1I5X0</accession>
<evidence type="ECO:0000313" key="11">
    <source>
        <dbReference type="EMBL" id="ACA60450.1"/>
    </source>
</evidence>
<reference evidence="11 12" key="2">
    <citation type="journal article" date="2008" name="Science">
        <title>Environmental genomics reveals a single-species ecosystem deep within Earth.</title>
        <authorList>
            <person name="Chivian D."/>
            <person name="Brodie E.L."/>
            <person name="Alm E.J."/>
            <person name="Culley D.E."/>
            <person name="Dehal P.S."/>
            <person name="Desantis T.Z."/>
            <person name="Gihring T.M."/>
            <person name="Lapidus A."/>
            <person name="Lin L.H."/>
            <person name="Lowry S.R."/>
            <person name="Moser D.P."/>
            <person name="Richardson P.M."/>
            <person name="Southam G."/>
            <person name="Wanger G."/>
            <person name="Pratt L.M."/>
            <person name="Andersen G.L."/>
            <person name="Hazen T.C."/>
            <person name="Brockman F.J."/>
            <person name="Arkin A.P."/>
            <person name="Onstott T.C."/>
        </authorList>
    </citation>
    <scope>NUCLEOTIDE SEQUENCE [LARGE SCALE GENOMIC DNA]</scope>
    <source>
        <strain evidence="11 12">MP104C</strain>
    </source>
</reference>
<keyword evidence="4" id="KW-1003">Cell membrane</keyword>
<evidence type="ECO:0000259" key="10">
    <source>
        <dbReference type="PROSITE" id="PS50928"/>
    </source>
</evidence>
<keyword evidence="6 9" id="KW-0812">Transmembrane</keyword>
<evidence type="ECO:0000256" key="8">
    <source>
        <dbReference type="ARBA" id="ARBA00023136"/>
    </source>
</evidence>
<dbReference type="EMBL" id="CP000860">
    <property type="protein sequence ID" value="ACA60450.1"/>
    <property type="molecule type" value="Genomic_DNA"/>
</dbReference>
<feature type="transmembrane region" description="Helical" evidence="9">
    <location>
        <begin position="116"/>
        <end position="138"/>
    </location>
</feature>
<comment type="subcellular location">
    <subcellularLocation>
        <location evidence="1">Cell membrane</location>
        <topology evidence="1">Multi-pass membrane protein</topology>
    </subcellularLocation>
</comment>
<feature type="domain" description="ABC transmembrane type-1" evidence="10">
    <location>
        <begin position="73"/>
        <end position="281"/>
    </location>
</feature>
<keyword evidence="5" id="KW-0592">Phosphate transport</keyword>
<evidence type="ECO:0000256" key="5">
    <source>
        <dbReference type="ARBA" id="ARBA00022592"/>
    </source>
</evidence>